<keyword evidence="6" id="KW-1185">Reference proteome</keyword>
<sequence>MTCLTIVPSWFNLRRNDSEGVDVARLGELERAVMEVLWARDEPLSVRAVHAALGDRGLAYTTVMTVLTRLANKGVVRRSRQGRAWLYRPAAGREAYVAELMLEALELSGDRGSALVHFANSVTSDEADALRKALLRGESAPEAERQGEQT</sequence>
<dbReference type="HOGENOM" id="CLU_119090_1_0_11"/>
<organism evidence="5 6">
    <name type="scientific">Saccharomonospora glauca K62</name>
    <dbReference type="NCBI Taxonomy" id="928724"/>
    <lineage>
        <taxon>Bacteria</taxon>
        <taxon>Bacillati</taxon>
        <taxon>Actinomycetota</taxon>
        <taxon>Actinomycetes</taxon>
        <taxon>Pseudonocardiales</taxon>
        <taxon>Pseudonocardiaceae</taxon>
        <taxon>Saccharomonospora</taxon>
    </lineage>
</organism>
<gene>
    <name evidence="5" type="ORF">SacglDRAFT_04122</name>
</gene>
<dbReference type="GO" id="GO:0045892">
    <property type="term" value="P:negative regulation of DNA-templated transcription"/>
    <property type="evidence" value="ECO:0007669"/>
    <property type="project" value="InterPro"/>
</dbReference>
<keyword evidence="3" id="KW-0238">DNA-binding</keyword>
<comment type="similarity">
    <text evidence="1">Belongs to the BlaI transcriptional regulatory family.</text>
</comment>
<dbReference type="InterPro" id="IPR036390">
    <property type="entry name" value="WH_DNA-bd_sf"/>
</dbReference>
<accession>I1D7M9</accession>
<keyword evidence="2" id="KW-0805">Transcription regulation</keyword>
<dbReference type="Gene3D" id="1.10.10.10">
    <property type="entry name" value="Winged helix-like DNA-binding domain superfamily/Winged helix DNA-binding domain"/>
    <property type="match status" value="1"/>
</dbReference>
<dbReference type="EMBL" id="CM001484">
    <property type="protein sequence ID" value="EIF00954.1"/>
    <property type="molecule type" value="Genomic_DNA"/>
</dbReference>
<evidence type="ECO:0000313" key="5">
    <source>
        <dbReference type="EMBL" id="EIF00954.1"/>
    </source>
</evidence>
<reference evidence="6" key="2">
    <citation type="submission" date="2012-01" db="EMBL/GenBank/DDBJ databases">
        <title>Noncontiguous Finished sequence of chromosome of Saccharomonospora glauca K62.</title>
        <authorList>
            <consortium name="US DOE Joint Genome Institute"/>
            <person name="Lucas S."/>
            <person name="Han J."/>
            <person name="Lapidus A."/>
            <person name="Cheng J.-F."/>
            <person name="Goodwin L."/>
            <person name="Pitluck S."/>
            <person name="Peters L."/>
            <person name="Mikhailova N."/>
            <person name="Held B."/>
            <person name="Detter J.C."/>
            <person name="Han C."/>
            <person name="Tapia R."/>
            <person name="Land M."/>
            <person name="Hauser L."/>
            <person name="Kyrpides N."/>
            <person name="Ivanova N."/>
            <person name="Pagani I."/>
            <person name="Brambilla E.-M."/>
            <person name="Klenk H.-P."/>
            <person name="Woyke T."/>
        </authorList>
    </citation>
    <scope>NUCLEOTIDE SEQUENCE [LARGE SCALE GENOMIC DNA]</scope>
    <source>
        <strain evidence="6">K62</strain>
    </source>
</reference>
<dbReference type="AlphaFoldDB" id="I1D7M9"/>
<dbReference type="Proteomes" id="UP000005087">
    <property type="component" value="Chromosome"/>
</dbReference>
<dbReference type="STRING" id="928724.SacglDRAFT_04122"/>
<dbReference type="Gene3D" id="6.10.140.850">
    <property type="match status" value="1"/>
</dbReference>
<dbReference type="InterPro" id="IPR036388">
    <property type="entry name" value="WH-like_DNA-bd_sf"/>
</dbReference>
<evidence type="ECO:0000256" key="2">
    <source>
        <dbReference type="ARBA" id="ARBA00023015"/>
    </source>
</evidence>
<evidence type="ECO:0000256" key="3">
    <source>
        <dbReference type="ARBA" id="ARBA00023125"/>
    </source>
</evidence>
<dbReference type="eggNOG" id="COG3682">
    <property type="taxonomic scope" value="Bacteria"/>
</dbReference>
<name>I1D7M9_9PSEU</name>
<proteinExistence type="inferred from homology"/>
<evidence type="ECO:0000313" key="6">
    <source>
        <dbReference type="Proteomes" id="UP000005087"/>
    </source>
</evidence>
<dbReference type="GO" id="GO:0003677">
    <property type="term" value="F:DNA binding"/>
    <property type="evidence" value="ECO:0007669"/>
    <property type="project" value="UniProtKB-KW"/>
</dbReference>
<reference evidence="5 6" key="1">
    <citation type="submission" date="2011-09" db="EMBL/GenBank/DDBJ databases">
        <authorList>
            <consortium name="US DOE Joint Genome Institute (JGI-PGF)"/>
            <person name="Lucas S."/>
            <person name="Han J."/>
            <person name="Lapidus A."/>
            <person name="Cheng J.-F."/>
            <person name="Goodwin L."/>
            <person name="Pitluck S."/>
            <person name="Peters L."/>
            <person name="Land M.L."/>
            <person name="Hauser L."/>
            <person name="Brambilla E."/>
            <person name="Klenk H.-P."/>
            <person name="Woyke T.J."/>
        </authorList>
    </citation>
    <scope>NUCLEOTIDE SEQUENCE [LARGE SCALE GENOMIC DNA]</scope>
    <source>
        <strain evidence="5 6">K62</strain>
    </source>
</reference>
<dbReference type="InterPro" id="IPR005650">
    <property type="entry name" value="BlaI_family"/>
</dbReference>
<evidence type="ECO:0000256" key="4">
    <source>
        <dbReference type="ARBA" id="ARBA00023163"/>
    </source>
</evidence>
<protein>
    <submittedName>
        <fullName evidence="5">Putative transcriptional regulator</fullName>
    </submittedName>
</protein>
<dbReference type="SUPFAM" id="SSF46785">
    <property type="entry name" value="Winged helix' DNA-binding domain"/>
    <property type="match status" value="1"/>
</dbReference>
<dbReference type="Pfam" id="PF03965">
    <property type="entry name" value="Penicillinase_R"/>
    <property type="match status" value="1"/>
</dbReference>
<keyword evidence="4" id="KW-0804">Transcription</keyword>
<evidence type="ECO:0000256" key="1">
    <source>
        <dbReference type="ARBA" id="ARBA00011046"/>
    </source>
</evidence>